<dbReference type="PROSITE" id="PS52016">
    <property type="entry name" value="TONB_DEPENDENT_REC_3"/>
    <property type="match status" value="1"/>
</dbReference>
<evidence type="ECO:0000256" key="8">
    <source>
        <dbReference type="ARBA" id="ARBA00023136"/>
    </source>
</evidence>
<keyword evidence="6" id="KW-0406">Ion transport</keyword>
<organism evidence="15 16">
    <name type="scientific">Paracoccus sphaerophysae</name>
    <dbReference type="NCBI Taxonomy" id="690417"/>
    <lineage>
        <taxon>Bacteria</taxon>
        <taxon>Pseudomonadati</taxon>
        <taxon>Pseudomonadota</taxon>
        <taxon>Alphaproteobacteria</taxon>
        <taxon>Rhodobacterales</taxon>
        <taxon>Paracoccaceae</taxon>
        <taxon>Paracoccus</taxon>
    </lineage>
</organism>
<dbReference type="Pfam" id="PF07715">
    <property type="entry name" value="Plug"/>
    <property type="match status" value="1"/>
</dbReference>
<dbReference type="InterPro" id="IPR036942">
    <property type="entry name" value="Beta-barrel_TonB_sf"/>
</dbReference>
<dbReference type="InterPro" id="IPR037066">
    <property type="entry name" value="Plug_dom_sf"/>
</dbReference>
<dbReference type="SUPFAM" id="SSF56935">
    <property type="entry name" value="Porins"/>
    <property type="match status" value="1"/>
</dbReference>
<reference evidence="15 16" key="1">
    <citation type="submission" date="2014-09" db="EMBL/GenBank/DDBJ databases">
        <authorList>
            <person name="McGinnis J.M."/>
            <person name="Wolfgang W.J."/>
        </authorList>
    </citation>
    <scope>NUCLEOTIDE SEQUENCE [LARGE SCALE GENOMIC DNA]</scope>
    <source>
        <strain evidence="15 16">HAMBI 3106</strain>
    </source>
</reference>
<dbReference type="InterPro" id="IPR000531">
    <property type="entry name" value="Beta-barrel_TonB"/>
</dbReference>
<reference evidence="15 16" key="2">
    <citation type="submission" date="2014-10" db="EMBL/GenBank/DDBJ databases">
        <title>Paracoccus sanguinis sp. nov., isolated from clinical specimens of New York State patients.</title>
        <authorList>
            <person name="Mingle L.A."/>
            <person name="Cole J.A."/>
            <person name="Lapierre P."/>
            <person name="Musser K.A."/>
        </authorList>
    </citation>
    <scope>NUCLEOTIDE SEQUENCE [LARGE SCALE GENOMIC DNA]</scope>
    <source>
        <strain evidence="15 16">HAMBI 3106</strain>
    </source>
</reference>
<feature type="domain" description="TonB-dependent receptor-like beta-barrel" evidence="13">
    <location>
        <begin position="185"/>
        <end position="600"/>
    </location>
</feature>
<dbReference type="EMBL" id="JRKS01000018">
    <property type="protein sequence ID" value="KGJ07624.1"/>
    <property type="molecule type" value="Genomic_DNA"/>
</dbReference>
<dbReference type="PANTHER" id="PTHR30069">
    <property type="entry name" value="TONB-DEPENDENT OUTER MEMBRANE RECEPTOR"/>
    <property type="match status" value="1"/>
</dbReference>
<name>A0A099FAR4_9RHOB</name>
<evidence type="ECO:0000256" key="6">
    <source>
        <dbReference type="ARBA" id="ARBA00023065"/>
    </source>
</evidence>
<feature type="chain" id="PRO_5001945474" evidence="12">
    <location>
        <begin position="21"/>
        <end position="626"/>
    </location>
</feature>
<gene>
    <name evidence="15" type="ORF">IC63_07585</name>
</gene>
<dbReference type="GO" id="GO:0006811">
    <property type="term" value="P:monoatomic ion transport"/>
    <property type="evidence" value="ECO:0007669"/>
    <property type="project" value="UniProtKB-KW"/>
</dbReference>
<evidence type="ECO:0000256" key="4">
    <source>
        <dbReference type="ARBA" id="ARBA00022692"/>
    </source>
</evidence>
<dbReference type="GO" id="GO:0015889">
    <property type="term" value="P:cobalamin transport"/>
    <property type="evidence" value="ECO:0007669"/>
    <property type="project" value="TreeGrafter"/>
</dbReference>
<keyword evidence="9 10" id="KW-0998">Cell outer membrane</keyword>
<dbReference type="Gene3D" id="2.40.170.20">
    <property type="entry name" value="TonB-dependent receptor, beta-barrel domain"/>
    <property type="match status" value="1"/>
</dbReference>
<keyword evidence="5 12" id="KW-0732">Signal</keyword>
<evidence type="ECO:0000256" key="11">
    <source>
        <dbReference type="RuleBase" id="RU003357"/>
    </source>
</evidence>
<evidence type="ECO:0000313" key="16">
    <source>
        <dbReference type="Proteomes" id="UP000029917"/>
    </source>
</evidence>
<sequence>MLLLSTCLCAPALAAAQDIAQDTAAPTSIVLDEIVLSAGLTSSAADAYGRSYTVLTAEELDRRGLTTVQDALRAVPGVAVSDGGAGATQVRIRGGEGNHTLILIDGIEAAGGADEYMLSGLETDNVDRIEVLRGPQSVFYGSNASAGVINIITDKGEPGLHYGGRVELGDGASASARVSQRSDRGGIALSLSATDDHGYDLSGDGGEKDGINRKTVGLSGDWAAADDLTVGTTLRWSRERYDYDALSFAATNADNYVVDDGTLFSDRRETQGGVWAEYAMAGGRVIHRLDLQRSDFRQSHENAPETTGKTTKLKYRLSYGLDGQPVAEARHLLNFLAERQTDESSAAPGFDRDLTAFALEYRGFLDNGLDIQAGLRRDDNEVFGDFTSWNLGLSWQVPDRPLRLHASAGRALVNPSHYELYVNDSFTAGNLNLRPETNRGVDIGIEYQLPDDRGTVDLTWFRERMDDEITYAYGAAPDGRATYVNQSGESPREGVELTGRVQATPDLLVALNYTYLDARNPDGSVETRRPRHELGLSATYAFAQGAGSTTVDFRHVSGNYDTQFWGAYPVREMDAYNVVNVSTSYDLTDNLRLTGRVVNLFDQDHSDVWGFAARGRTAYLGLSAKW</sequence>
<comment type="caution">
    <text evidence="15">The sequence shown here is derived from an EMBL/GenBank/DDBJ whole genome shotgun (WGS) entry which is preliminary data.</text>
</comment>
<keyword evidence="7 11" id="KW-0798">TonB box</keyword>
<evidence type="ECO:0000313" key="15">
    <source>
        <dbReference type="EMBL" id="KGJ07624.1"/>
    </source>
</evidence>
<dbReference type="CDD" id="cd01347">
    <property type="entry name" value="ligand_gated_channel"/>
    <property type="match status" value="1"/>
</dbReference>
<protein>
    <submittedName>
        <fullName evidence="15">TonB-dependent receptor</fullName>
    </submittedName>
</protein>
<dbReference type="Proteomes" id="UP000029917">
    <property type="component" value="Unassembled WGS sequence"/>
</dbReference>
<keyword evidence="8 10" id="KW-0472">Membrane</keyword>
<keyword evidence="16" id="KW-1185">Reference proteome</keyword>
<feature type="domain" description="TonB-dependent receptor plug" evidence="14">
    <location>
        <begin position="50"/>
        <end position="148"/>
    </location>
</feature>
<evidence type="ECO:0000256" key="1">
    <source>
        <dbReference type="ARBA" id="ARBA00004571"/>
    </source>
</evidence>
<evidence type="ECO:0000256" key="10">
    <source>
        <dbReference type="PROSITE-ProRule" id="PRU01360"/>
    </source>
</evidence>
<feature type="signal peptide" evidence="12">
    <location>
        <begin position="1"/>
        <end position="20"/>
    </location>
</feature>
<comment type="similarity">
    <text evidence="10 11">Belongs to the TonB-dependent receptor family.</text>
</comment>
<keyword evidence="3 10" id="KW-1134">Transmembrane beta strand</keyword>
<dbReference type="InterPro" id="IPR012910">
    <property type="entry name" value="Plug_dom"/>
</dbReference>
<keyword evidence="4 10" id="KW-0812">Transmembrane</keyword>
<accession>A0A099FAR4</accession>
<dbReference type="GO" id="GO:0009279">
    <property type="term" value="C:cell outer membrane"/>
    <property type="evidence" value="ECO:0007669"/>
    <property type="project" value="UniProtKB-SubCell"/>
</dbReference>
<evidence type="ECO:0000256" key="5">
    <source>
        <dbReference type="ARBA" id="ARBA00022729"/>
    </source>
</evidence>
<dbReference type="AlphaFoldDB" id="A0A099FAR4"/>
<evidence type="ECO:0000256" key="2">
    <source>
        <dbReference type="ARBA" id="ARBA00022448"/>
    </source>
</evidence>
<dbReference type="Pfam" id="PF00593">
    <property type="entry name" value="TonB_dep_Rec_b-barrel"/>
    <property type="match status" value="1"/>
</dbReference>
<evidence type="ECO:0000259" key="13">
    <source>
        <dbReference type="Pfam" id="PF00593"/>
    </source>
</evidence>
<evidence type="ECO:0000259" key="14">
    <source>
        <dbReference type="Pfam" id="PF07715"/>
    </source>
</evidence>
<dbReference type="STRING" id="690417.IC63_07585"/>
<evidence type="ECO:0000256" key="12">
    <source>
        <dbReference type="SAM" id="SignalP"/>
    </source>
</evidence>
<evidence type="ECO:0000256" key="9">
    <source>
        <dbReference type="ARBA" id="ARBA00023237"/>
    </source>
</evidence>
<comment type="subcellular location">
    <subcellularLocation>
        <location evidence="1 10">Cell outer membrane</location>
        <topology evidence="1 10">Multi-pass membrane protein</topology>
    </subcellularLocation>
</comment>
<keyword evidence="15" id="KW-0675">Receptor</keyword>
<dbReference type="InterPro" id="IPR039426">
    <property type="entry name" value="TonB-dep_rcpt-like"/>
</dbReference>
<evidence type="ECO:0000256" key="3">
    <source>
        <dbReference type="ARBA" id="ARBA00022452"/>
    </source>
</evidence>
<keyword evidence="2 10" id="KW-0813">Transport</keyword>
<evidence type="ECO:0000256" key="7">
    <source>
        <dbReference type="ARBA" id="ARBA00023077"/>
    </source>
</evidence>
<proteinExistence type="inferred from homology"/>
<dbReference type="Gene3D" id="2.170.130.10">
    <property type="entry name" value="TonB-dependent receptor, plug domain"/>
    <property type="match status" value="1"/>
</dbReference>
<dbReference type="PANTHER" id="PTHR30069:SF53">
    <property type="entry name" value="COLICIN I RECEPTOR-RELATED"/>
    <property type="match status" value="1"/>
</dbReference>